<name>A0A5C2SIS4_9APHY</name>
<gene>
    <name evidence="1" type="ORF">L227DRAFT_417081</name>
</gene>
<keyword evidence="2" id="KW-1185">Reference proteome</keyword>
<dbReference type="AlphaFoldDB" id="A0A5C2SIS4"/>
<dbReference type="Proteomes" id="UP000313359">
    <property type="component" value="Unassembled WGS sequence"/>
</dbReference>
<organism evidence="1 2">
    <name type="scientific">Lentinus tigrinus ALCF2SS1-6</name>
    <dbReference type="NCBI Taxonomy" id="1328759"/>
    <lineage>
        <taxon>Eukaryota</taxon>
        <taxon>Fungi</taxon>
        <taxon>Dikarya</taxon>
        <taxon>Basidiomycota</taxon>
        <taxon>Agaricomycotina</taxon>
        <taxon>Agaricomycetes</taxon>
        <taxon>Polyporales</taxon>
        <taxon>Polyporaceae</taxon>
        <taxon>Lentinus</taxon>
    </lineage>
</organism>
<dbReference type="STRING" id="1328759.A0A5C2SIS4"/>
<accession>A0A5C2SIS4</accession>
<sequence>MAEVVPETVPDDDNDPDWVDEDVYRPQYLESSLSDREVWRKNEGREFFIDITRVGFHRQTEVFRIRSRNLSPAFLRSYRDLWQLPPRVRKKMSASKYSGLGLMTTIFQTDILVRRTSSYAESECGL</sequence>
<dbReference type="EMBL" id="ML122257">
    <property type="protein sequence ID" value="RPD63188.1"/>
    <property type="molecule type" value="Genomic_DNA"/>
</dbReference>
<evidence type="ECO:0000313" key="2">
    <source>
        <dbReference type="Proteomes" id="UP000313359"/>
    </source>
</evidence>
<protein>
    <submittedName>
        <fullName evidence="1">Uncharacterized protein</fullName>
    </submittedName>
</protein>
<reference evidence="1" key="1">
    <citation type="journal article" date="2018" name="Genome Biol. Evol.">
        <title>Genomics and development of Lentinus tigrinus, a white-rot wood-decaying mushroom with dimorphic fruiting bodies.</title>
        <authorList>
            <person name="Wu B."/>
            <person name="Xu Z."/>
            <person name="Knudson A."/>
            <person name="Carlson A."/>
            <person name="Chen N."/>
            <person name="Kovaka S."/>
            <person name="LaButti K."/>
            <person name="Lipzen A."/>
            <person name="Pennachio C."/>
            <person name="Riley R."/>
            <person name="Schakwitz W."/>
            <person name="Umezawa K."/>
            <person name="Ohm R.A."/>
            <person name="Grigoriev I.V."/>
            <person name="Nagy L.G."/>
            <person name="Gibbons J."/>
            <person name="Hibbett D."/>
        </authorList>
    </citation>
    <scope>NUCLEOTIDE SEQUENCE [LARGE SCALE GENOMIC DNA]</scope>
    <source>
        <strain evidence="1">ALCF2SS1-6</strain>
    </source>
</reference>
<dbReference type="OrthoDB" id="10610272at2759"/>
<proteinExistence type="predicted"/>
<evidence type="ECO:0000313" key="1">
    <source>
        <dbReference type="EMBL" id="RPD63188.1"/>
    </source>
</evidence>